<dbReference type="InterPro" id="IPR049195">
    <property type="entry name" value="Tre1-like_N"/>
</dbReference>
<gene>
    <name evidence="5" type="ORF">SAMN05216197_101293</name>
</gene>
<keyword evidence="2" id="KW-1133">Transmembrane helix</keyword>
<dbReference type="EMBL" id="FOHW01000001">
    <property type="protein sequence ID" value="SES69370.1"/>
    <property type="molecule type" value="Genomic_DNA"/>
</dbReference>
<dbReference type="OrthoDB" id="3261089at2"/>
<evidence type="ECO:0000313" key="5">
    <source>
        <dbReference type="EMBL" id="SES69370.1"/>
    </source>
</evidence>
<keyword evidence="2" id="KW-0472">Membrane</keyword>
<feature type="transmembrane region" description="Helical" evidence="2">
    <location>
        <begin position="126"/>
        <end position="150"/>
    </location>
</feature>
<protein>
    <submittedName>
        <fullName evidence="5">Novel toxin 15</fullName>
    </submittedName>
</protein>
<name>A0A1H9YJY2_9PSED</name>
<dbReference type="InterPro" id="IPR028949">
    <property type="entry name" value="Ntox15"/>
</dbReference>
<feature type="domain" description="NAD(+)--protein-arginine ADP-ribosyltransferase Tre1-like N-terminal" evidence="4">
    <location>
        <begin position="57"/>
        <end position="250"/>
    </location>
</feature>
<dbReference type="AlphaFoldDB" id="A0A1H9YJY2"/>
<evidence type="ECO:0000259" key="3">
    <source>
        <dbReference type="Pfam" id="PF15604"/>
    </source>
</evidence>
<evidence type="ECO:0000259" key="4">
    <source>
        <dbReference type="Pfam" id="PF21724"/>
    </source>
</evidence>
<dbReference type="Pfam" id="PF15604">
    <property type="entry name" value="Ntox15"/>
    <property type="match status" value="1"/>
</dbReference>
<feature type="domain" description="Novel toxin 15" evidence="3">
    <location>
        <begin position="312"/>
        <end position="452"/>
    </location>
</feature>
<dbReference type="Proteomes" id="UP000182332">
    <property type="component" value="Unassembled WGS sequence"/>
</dbReference>
<dbReference type="Pfam" id="PF21724">
    <property type="entry name" value="DUF6861"/>
    <property type="match status" value="1"/>
</dbReference>
<organism evidence="5 6">
    <name type="scientific">Pseudomonas graminis</name>
    <dbReference type="NCBI Taxonomy" id="158627"/>
    <lineage>
        <taxon>Bacteria</taxon>
        <taxon>Pseudomonadati</taxon>
        <taxon>Pseudomonadota</taxon>
        <taxon>Gammaproteobacteria</taxon>
        <taxon>Pseudomonadales</taxon>
        <taxon>Pseudomonadaceae</taxon>
        <taxon>Pseudomonas</taxon>
    </lineage>
</organism>
<sequence>MPFIKWIPSWLDIEGQADRLFGRNRVAERPTGLNPLSPPTSLNAPSMNLIYRRIRCVRTACHLAEREAADSLLKRFADLDIRSILDELISVVADMAMIIIGSALTGAVIGGGVGLLAGGIGAFPGAAAGALVGVEAGTWILGILGLASIAEFLEDGWKPIVNGYIQGVSTAWNGPQERTGNPLGSFSSDGMAAQQGSWDIARSHEAVVILLLSGMVAYLTRGRGNASVLAGEMSRSKRGADLGQWMVKHEEAMKQHPDLKPPEPRRGALGPEEPAPTNRPGGKDTEPPNGKPNRMPRHEAECFKADKMPASKIGEFERQLKGHEEGLNRLTVDEYLQNIANPVKRNQATARQARKEMQDALTERFQNEFSELNAVEAEQAALKKAKETMANIAGLHNPELTSGGWDIISDFGDRQVNSSIGAQWRTKTPGIKAAAEKVPEEKRASTLINLKLHKC</sequence>
<accession>A0A1H9YJY2</accession>
<feature type="compositionally biased region" description="Basic and acidic residues" evidence="1">
    <location>
        <begin position="252"/>
        <end position="266"/>
    </location>
</feature>
<feature type="transmembrane region" description="Helical" evidence="2">
    <location>
        <begin position="91"/>
        <end position="120"/>
    </location>
</feature>
<keyword evidence="2" id="KW-0812">Transmembrane</keyword>
<evidence type="ECO:0000256" key="1">
    <source>
        <dbReference type="SAM" id="MobiDB-lite"/>
    </source>
</evidence>
<feature type="region of interest" description="Disordered" evidence="1">
    <location>
        <begin position="252"/>
        <end position="296"/>
    </location>
</feature>
<evidence type="ECO:0000313" key="6">
    <source>
        <dbReference type="Proteomes" id="UP000182332"/>
    </source>
</evidence>
<dbReference type="RefSeq" id="WP_074883595.1">
    <property type="nucleotide sequence ID" value="NZ_FOHW01000001.1"/>
</dbReference>
<reference evidence="5 6" key="1">
    <citation type="submission" date="2016-10" db="EMBL/GenBank/DDBJ databases">
        <authorList>
            <person name="de Groot N.N."/>
        </authorList>
    </citation>
    <scope>NUCLEOTIDE SEQUENCE [LARGE SCALE GENOMIC DNA]</scope>
    <source>
        <strain evidence="5 6">DSM 11363</strain>
    </source>
</reference>
<evidence type="ECO:0000256" key="2">
    <source>
        <dbReference type="SAM" id="Phobius"/>
    </source>
</evidence>
<proteinExistence type="predicted"/>